<organism evidence="2 3">
    <name type="scientific">Fusarium solani</name>
    <name type="common">Filamentous fungus</name>
    <dbReference type="NCBI Taxonomy" id="169388"/>
    <lineage>
        <taxon>Eukaryota</taxon>
        <taxon>Fungi</taxon>
        <taxon>Dikarya</taxon>
        <taxon>Ascomycota</taxon>
        <taxon>Pezizomycotina</taxon>
        <taxon>Sordariomycetes</taxon>
        <taxon>Hypocreomycetidae</taxon>
        <taxon>Hypocreales</taxon>
        <taxon>Nectriaceae</taxon>
        <taxon>Fusarium</taxon>
        <taxon>Fusarium solani species complex</taxon>
    </lineage>
</organism>
<keyword evidence="3" id="KW-1185">Reference proteome</keyword>
<gene>
    <name evidence="2" type="ORF">B0J15DRAFT_595850</name>
</gene>
<evidence type="ECO:0000313" key="3">
    <source>
        <dbReference type="Proteomes" id="UP000736672"/>
    </source>
</evidence>
<feature type="compositionally biased region" description="Pro residues" evidence="1">
    <location>
        <begin position="199"/>
        <end position="228"/>
    </location>
</feature>
<feature type="compositionally biased region" description="Basic and acidic residues" evidence="1">
    <location>
        <begin position="55"/>
        <end position="71"/>
    </location>
</feature>
<proteinExistence type="predicted"/>
<evidence type="ECO:0000256" key="1">
    <source>
        <dbReference type="SAM" id="MobiDB-lite"/>
    </source>
</evidence>
<evidence type="ECO:0000313" key="2">
    <source>
        <dbReference type="EMBL" id="KAH7250533.1"/>
    </source>
</evidence>
<name>A0A9P9H3M7_FUSSL</name>
<comment type="caution">
    <text evidence="2">The sequence shown here is derived from an EMBL/GenBank/DDBJ whole genome shotgun (WGS) entry which is preliminary data.</text>
</comment>
<feature type="compositionally biased region" description="Low complexity" evidence="1">
    <location>
        <begin position="187"/>
        <end position="198"/>
    </location>
</feature>
<sequence length="277" mass="30092">MKRKERVASQRASELMRHTALRFAPVLDGSMGLKNDSGSEFEDQPSPASSDNDQDTTRPSKQPRVDPKTRGEPREISCAVCINRMLACGPEFLCRCRDTPAAVSCYGCAQGGRKCYQVPHAALPHARTLQEAAVRILNGEQVLNWDKLAFEAKRAVIQAEKNPRFVPNPPQAIDQGAAPSPEPSQSPPSQRSSSQTPPSEIPPTRIPPSQTPPSQTPPPQTPPSPLPPFVLSTLPVDGITAAIARNNELVAKTNQLLRRVLGEMGAFTRGEEPPSWD</sequence>
<dbReference type="OrthoDB" id="5090697at2759"/>
<feature type="region of interest" description="Disordered" evidence="1">
    <location>
        <begin position="26"/>
        <end position="71"/>
    </location>
</feature>
<protein>
    <submittedName>
        <fullName evidence="2">Uncharacterized protein</fullName>
    </submittedName>
</protein>
<dbReference type="EMBL" id="JAGTJS010000012">
    <property type="protein sequence ID" value="KAH7250533.1"/>
    <property type="molecule type" value="Genomic_DNA"/>
</dbReference>
<dbReference type="Proteomes" id="UP000736672">
    <property type="component" value="Unassembled WGS sequence"/>
</dbReference>
<dbReference type="AlphaFoldDB" id="A0A9P9H3M7"/>
<feature type="region of interest" description="Disordered" evidence="1">
    <location>
        <begin position="161"/>
        <end position="231"/>
    </location>
</feature>
<accession>A0A9P9H3M7</accession>
<reference evidence="2" key="1">
    <citation type="journal article" date="2021" name="Nat. Commun.">
        <title>Genetic determinants of endophytism in the Arabidopsis root mycobiome.</title>
        <authorList>
            <person name="Mesny F."/>
            <person name="Miyauchi S."/>
            <person name="Thiergart T."/>
            <person name="Pickel B."/>
            <person name="Atanasova L."/>
            <person name="Karlsson M."/>
            <person name="Huettel B."/>
            <person name="Barry K.W."/>
            <person name="Haridas S."/>
            <person name="Chen C."/>
            <person name="Bauer D."/>
            <person name="Andreopoulos W."/>
            <person name="Pangilinan J."/>
            <person name="LaButti K."/>
            <person name="Riley R."/>
            <person name="Lipzen A."/>
            <person name="Clum A."/>
            <person name="Drula E."/>
            <person name="Henrissat B."/>
            <person name="Kohler A."/>
            <person name="Grigoriev I.V."/>
            <person name="Martin F.M."/>
            <person name="Hacquard S."/>
        </authorList>
    </citation>
    <scope>NUCLEOTIDE SEQUENCE</scope>
    <source>
        <strain evidence="2">FSSC 5 MPI-SDFR-AT-0091</strain>
    </source>
</reference>